<dbReference type="EMBL" id="RSDO01000003">
    <property type="protein sequence ID" value="RRR54739.1"/>
    <property type="molecule type" value="Genomic_DNA"/>
</dbReference>
<protein>
    <submittedName>
        <fullName evidence="1">Glyoxalase</fullName>
    </submittedName>
</protein>
<accession>A0A426THP9</accession>
<organism evidence="1 2">
    <name type="scientific">Streptococcus suis</name>
    <dbReference type="NCBI Taxonomy" id="1307"/>
    <lineage>
        <taxon>Bacteria</taxon>
        <taxon>Bacillati</taxon>
        <taxon>Bacillota</taxon>
        <taxon>Bacilli</taxon>
        <taxon>Lactobacillales</taxon>
        <taxon>Streptococcaceae</taxon>
        <taxon>Streptococcus</taxon>
    </lineage>
</organism>
<sequence length="122" mass="13421">MFNKELGLMLYVDDVAAEKSFWSAAGFVIENEAEMMGFETFDMKSHADATTTITVYDKEFIAQVSPEVLDNVPSVLFETSDIAGLQERIAGLTDTCSPVNEQPFPNFNFACPSGIYFAVKGV</sequence>
<proteinExistence type="predicted"/>
<dbReference type="Proteomes" id="UP000274117">
    <property type="component" value="Unassembled WGS sequence"/>
</dbReference>
<evidence type="ECO:0000313" key="2">
    <source>
        <dbReference type="Proteomes" id="UP000274117"/>
    </source>
</evidence>
<dbReference type="AlphaFoldDB" id="A0A426THP9"/>
<evidence type="ECO:0000313" key="1">
    <source>
        <dbReference type="EMBL" id="RRR54739.1"/>
    </source>
</evidence>
<comment type="caution">
    <text evidence="1">The sequence shown here is derived from an EMBL/GenBank/DDBJ whole genome shotgun (WGS) entry which is preliminary data.</text>
</comment>
<gene>
    <name evidence="1" type="ORF">EI998_02530</name>
</gene>
<dbReference type="RefSeq" id="WP_105110482.1">
    <property type="nucleotide sequence ID" value="NZ_POIG01000132.1"/>
</dbReference>
<reference evidence="1 2" key="2">
    <citation type="submission" date="2018-12" db="EMBL/GenBank/DDBJ databases">
        <title>Whole-genome sequences of fifteen clinical Streptococcus suis strains isolated from pigs between 2006 and 2018.</title>
        <authorList>
            <person name="Stevens M.J.A."/>
            <person name="Cernela N."/>
            <person name="Spoerry Serrano N."/>
            <person name="Schmitt S."/>
            <person name="Schrenzel J."/>
            <person name="Stephan R."/>
        </authorList>
    </citation>
    <scope>NUCLEOTIDE SEQUENCE [LARGE SCALE GENOMIC DNA]</scope>
    <source>
        <strain evidence="1 2">PP422</strain>
    </source>
</reference>
<reference evidence="1 2" key="1">
    <citation type="submission" date="2018-11" db="EMBL/GenBank/DDBJ databases">
        <authorList>
            <person name="Stevens M.J."/>
            <person name="Cernela N."/>
            <person name="Spoerry Serrano N."/>
            <person name="Schmitt S."/>
            <person name="Schrenzel J."/>
            <person name="Stephan R."/>
        </authorList>
    </citation>
    <scope>NUCLEOTIDE SEQUENCE [LARGE SCALE GENOMIC DNA]</scope>
    <source>
        <strain evidence="1 2">PP422</strain>
    </source>
</reference>
<dbReference type="OrthoDB" id="9803079at2"/>
<name>A0A426THP9_STRSU</name>